<feature type="domain" description="Rieske" evidence="7">
    <location>
        <begin position="1"/>
        <end position="101"/>
    </location>
</feature>
<comment type="caution">
    <text evidence="8">The sequence shown here is derived from an EMBL/GenBank/DDBJ whole genome shotgun (WGS) entry which is preliminary data.</text>
</comment>
<keyword evidence="1" id="KW-0001">2Fe-2S</keyword>
<protein>
    <submittedName>
        <fullName evidence="8">Nitrite reductase small subunit NirD</fullName>
    </submittedName>
</protein>
<keyword evidence="4" id="KW-0408">Iron</keyword>
<dbReference type="NCBIfam" id="TIGR02378">
    <property type="entry name" value="nirD_assim_sml"/>
    <property type="match status" value="1"/>
</dbReference>
<keyword evidence="9" id="KW-1185">Reference proteome</keyword>
<evidence type="ECO:0000313" key="8">
    <source>
        <dbReference type="EMBL" id="GAA1608873.1"/>
    </source>
</evidence>
<keyword evidence="6" id="KW-0534">Nitrate assimilation</keyword>
<gene>
    <name evidence="8" type="primary">nirD</name>
    <name evidence="8" type="ORF">GCM10009742_69060</name>
</gene>
<dbReference type="PANTHER" id="PTHR40562">
    <property type="match status" value="1"/>
</dbReference>
<dbReference type="PROSITE" id="PS51300">
    <property type="entry name" value="NIRD"/>
    <property type="match status" value="1"/>
</dbReference>
<dbReference type="SUPFAM" id="SSF50022">
    <property type="entry name" value="ISP domain"/>
    <property type="match status" value="1"/>
</dbReference>
<proteinExistence type="predicted"/>
<reference evidence="9" key="1">
    <citation type="journal article" date="2019" name="Int. J. Syst. Evol. Microbiol.">
        <title>The Global Catalogue of Microorganisms (GCM) 10K type strain sequencing project: providing services to taxonomists for standard genome sequencing and annotation.</title>
        <authorList>
            <consortium name="The Broad Institute Genomics Platform"/>
            <consortium name="The Broad Institute Genome Sequencing Center for Infectious Disease"/>
            <person name="Wu L."/>
            <person name="Ma J."/>
        </authorList>
    </citation>
    <scope>NUCLEOTIDE SEQUENCE [LARGE SCALE GENOMIC DNA]</scope>
    <source>
        <strain evidence="9">JCM 14304</strain>
    </source>
</reference>
<evidence type="ECO:0000256" key="6">
    <source>
        <dbReference type="ARBA" id="ARBA00023063"/>
    </source>
</evidence>
<evidence type="ECO:0000256" key="4">
    <source>
        <dbReference type="ARBA" id="ARBA00023004"/>
    </source>
</evidence>
<evidence type="ECO:0000313" key="9">
    <source>
        <dbReference type="Proteomes" id="UP001500190"/>
    </source>
</evidence>
<evidence type="ECO:0000256" key="5">
    <source>
        <dbReference type="ARBA" id="ARBA00023014"/>
    </source>
</evidence>
<dbReference type="RefSeq" id="WP_344199139.1">
    <property type="nucleotide sequence ID" value="NZ_BAAAND010000012.1"/>
</dbReference>
<dbReference type="CDD" id="cd03529">
    <property type="entry name" value="Rieske_NirD"/>
    <property type="match status" value="1"/>
</dbReference>
<dbReference type="PROSITE" id="PS51296">
    <property type="entry name" value="RIESKE"/>
    <property type="match status" value="1"/>
</dbReference>
<dbReference type="InterPro" id="IPR036922">
    <property type="entry name" value="Rieske_2Fe-2S_sf"/>
</dbReference>
<accession>A0ABP4QKF5</accession>
<dbReference type="EMBL" id="BAAAND010000012">
    <property type="protein sequence ID" value="GAA1608873.1"/>
    <property type="molecule type" value="Genomic_DNA"/>
</dbReference>
<evidence type="ECO:0000256" key="1">
    <source>
        <dbReference type="ARBA" id="ARBA00022714"/>
    </source>
</evidence>
<evidence type="ECO:0000256" key="3">
    <source>
        <dbReference type="ARBA" id="ARBA00023002"/>
    </source>
</evidence>
<dbReference type="InterPro" id="IPR012748">
    <property type="entry name" value="Rieske-like_NirD"/>
</dbReference>
<evidence type="ECO:0000259" key="7">
    <source>
        <dbReference type="PROSITE" id="PS51296"/>
    </source>
</evidence>
<evidence type="ECO:0000256" key="2">
    <source>
        <dbReference type="ARBA" id="ARBA00022723"/>
    </source>
</evidence>
<sequence>MNVCAFDVLLPERGVAALLGDVQIALFRTHDGEVFAIGNQDPFSGANVMSRGIVGSRGDVPTVASPMFKQVFDLRTGACLDDPAVSLPVYPVTIRDGQVVVGAGDGAGD</sequence>
<dbReference type="InterPro" id="IPR017881">
    <property type="entry name" value="NirD"/>
</dbReference>
<organism evidence="8 9">
    <name type="scientific">Kribbella karoonensis</name>
    <dbReference type="NCBI Taxonomy" id="324851"/>
    <lineage>
        <taxon>Bacteria</taxon>
        <taxon>Bacillati</taxon>
        <taxon>Actinomycetota</taxon>
        <taxon>Actinomycetes</taxon>
        <taxon>Propionibacteriales</taxon>
        <taxon>Kribbellaceae</taxon>
        <taxon>Kribbella</taxon>
    </lineage>
</organism>
<name>A0ABP4QKF5_9ACTN</name>
<dbReference type="PANTHER" id="PTHR40562:SF1">
    <property type="entry name" value="NITRITE REDUCTASE (NADH) SMALL SUBUNIT"/>
    <property type="match status" value="1"/>
</dbReference>
<dbReference type="Proteomes" id="UP001500190">
    <property type="component" value="Unassembled WGS sequence"/>
</dbReference>
<keyword evidence="3" id="KW-0560">Oxidoreductase</keyword>
<keyword evidence="5" id="KW-0411">Iron-sulfur</keyword>
<dbReference type="Pfam" id="PF13806">
    <property type="entry name" value="Rieske_2"/>
    <property type="match status" value="1"/>
</dbReference>
<dbReference type="Gene3D" id="2.102.10.10">
    <property type="entry name" value="Rieske [2Fe-2S] iron-sulphur domain"/>
    <property type="match status" value="1"/>
</dbReference>
<keyword evidence="2" id="KW-0479">Metal-binding</keyword>
<dbReference type="InterPro" id="IPR017941">
    <property type="entry name" value="Rieske_2Fe-2S"/>
</dbReference>